<comment type="caution">
    <text evidence="8">The sequence shown here is derived from an EMBL/GenBank/DDBJ whole genome shotgun (WGS) entry which is preliminary data.</text>
</comment>
<proteinExistence type="inferred from homology"/>
<dbReference type="InterPro" id="IPR000933">
    <property type="entry name" value="Glyco_hydro_29"/>
</dbReference>
<dbReference type="Gene3D" id="3.20.20.80">
    <property type="entry name" value="Glycosidases"/>
    <property type="match status" value="1"/>
</dbReference>
<organism evidence="8 9">
    <name type="scientific">Phyllosticta citriasiana</name>
    <dbReference type="NCBI Taxonomy" id="595635"/>
    <lineage>
        <taxon>Eukaryota</taxon>
        <taxon>Fungi</taxon>
        <taxon>Dikarya</taxon>
        <taxon>Ascomycota</taxon>
        <taxon>Pezizomycotina</taxon>
        <taxon>Dothideomycetes</taxon>
        <taxon>Dothideomycetes incertae sedis</taxon>
        <taxon>Botryosphaeriales</taxon>
        <taxon>Phyllostictaceae</taxon>
        <taxon>Phyllosticta</taxon>
    </lineage>
</organism>
<evidence type="ECO:0000256" key="6">
    <source>
        <dbReference type="ARBA" id="ARBA00023295"/>
    </source>
</evidence>
<dbReference type="PANTHER" id="PTHR10030:SF37">
    <property type="entry name" value="ALPHA-L-FUCOSIDASE-RELATED"/>
    <property type="match status" value="1"/>
</dbReference>
<evidence type="ECO:0000256" key="4">
    <source>
        <dbReference type="ARBA" id="ARBA00022729"/>
    </source>
</evidence>
<evidence type="ECO:0000256" key="1">
    <source>
        <dbReference type="ARBA" id="ARBA00004071"/>
    </source>
</evidence>
<accession>A0ABR1KA31</accession>
<dbReference type="Pfam" id="PF01120">
    <property type="entry name" value="Alpha_L_fucos"/>
    <property type="match status" value="1"/>
</dbReference>
<keyword evidence="4" id="KW-0732">Signal</keyword>
<dbReference type="PANTHER" id="PTHR10030">
    <property type="entry name" value="ALPHA-L-FUCOSIDASE"/>
    <property type="match status" value="1"/>
</dbReference>
<evidence type="ECO:0000259" key="7">
    <source>
        <dbReference type="Pfam" id="PF01120"/>
    </source>
</evidence>
<dbReference type="Proteomes" id="UP001363622">
    <property type="component" value="Unassembled WGS sequence"/>
</dbReference>
<evidence type="ECO:0000256" key="2">
    <source>
        <dbReference type="ARBA" id="ARBA00007951"/>
    </source>
</evidence>
<dbReference type="Gene3D" id="2.60.40.1180">
    <property type="entry name" value="Golgi alpha-mannosidase II"/>
    <property type="match status" value="1"/>
</dbReference>
<dbReference type="InterPro" id="IPR013780">
    <property type="entry name" value="Glyco_hydro_b"/>
</dbReference>
<dbReference type="EC" id="3.2.1.51" evidence="3"/>
<keyword evidence="6" id="KW-0326">Glycosidase</keyword>
<dbReference type="EMBL" id="JBBPHU010000019">
    <property type="protein sequence ID" value="KAK7509174.1"/>
    <property type="molecule type" value="Genomic_DNA"/>
</dbReference>
<keyword evidence="5" id="KW-0378">Hydrolase</keyword>
<evidence type="ECO:0000313" key="9">
    <source>
        <dbReference type="Proteomes" id="UP001363622"/>
    </source>
</evidence>
<comment type="function">
    <text evidence="1">Alpha-L-fucosidase is responsible for hydrolyzing the alpha-1,6-linked fucose joined to the reducing-end N-acetylglucosamine of the carbohydrate moieties of glycoproteins.</text>
</comment>
<dbReference type="InterPro" id="IPR016286">
    <property type="entry name" value="FUC_metazoa-typ"/>
</dbReference>
<evidence type="ECO:0000256" key="3">
    <source>
        <dbReference type="ARBA" id="ARBA00012662"/>
    </source>
</evidence>
<sequence>MRVLKTFLVACCAMYSRFYNLYLWTSAVLSAATLTTTSTQGEKDTVVRVPLTKYLNNRAFGAFPGDANFNGAFESYNVADLAGYTSGTFTSPQTGTDYDFPPSNLTIYDNIVCEGQMIPIPPDQYFSVQFLVASDSRETILANNVTLFFADNTTLVTEVRAEPWWAFLTMYKGDLIFPTRFMQNKSDHNTTHIYEVTKAVNPAKTLTAIELPSTTNTTDGRIHVFAVSLNIVSGLVVQNVRPTQKRMDGDTSVQMVEITIGNAGPAWVLGAGVSISLDAPGVKTVKEAKIKRLAPGDQKKVDVAIIADSVSDETATVKVTSASETSAFTFSALEFGLKNYTEELSSLTLHESPDWFDKAKYGIFIHWGPYAVPGWGNSTPYENYAEWYWFYTHHPAADKSGALEYGLRTYGPDVVYDDFFQNFTGSKFDPKEWVDLFDAAGAQYFVLTSKHHDGFAIFDTEKTTNRNSLNYGPKRDVLKEVFDAAKKYQPHLHRGTYFSLPEWYNPDFGKYGFASHEGADSLSWAGIIARNPYTGKEEPYTGRLPIDDYIEDLMVPQQEILAYKYETEIMWCDCGAANGSAGFMSKWFNEANALGRQITINSRCGIAEGSDFNTPEYLTFSSVSARKWESNQGMDPYSYGYNRATPDSEYMNASTIVTKLVDMTSKNGNFLLDVGPKADGTIVDVEVQALRAAGVWIKKHAEAIFNTTYWFIEAEEGESIRFTQTNDAFYILILEEPTAGQDVVIHAPLPIYDGDVVSVLAEDVEVKWSRVDGGISFGWPQEMAGKGEYCWVLKIEYAE</sequence>
<keyword evidence="9" id="KW-1185">Reference proteome</keyword>
<evidence type="ECO:0000256" key="5">
    <source>
        <dbReference type="ARBA" id="ARBA00022801"/>
    </source>
</evidence>
<comment type="similarity">
    <text evidence="2">Belongs to the glycosyl hydrolase 29 family.</text>
</comment>
<dbReference type="SUPFAM" id="SSF51445">
    <property type="entry name" value="(Trans)glycosidases"/>
    <property type="match status" value="1"/>
</dbReference>
<dbReference type="InterPro" id="IPR057739">
    <property type="entry name" value="Glyco_hydro_29_N"/>
</dbReference>
<dbReference type="InterPro" id="IPR017853">
    <property type="entry name" value="GH"/>
</dbReference>
<feature type="domain" description="Glycoside hydrolase family 29 N-terminal" evidence="7">
    <location>
        <begin position="338"/>
        <end position="702"/>
    </location>
</feature>
<gene>
    <name evidence="8" type="ORF">IWZ03DRAFT_390698</name>
</gene>
<dbReference type="PRINTS" id="PR00741">
    <property type="entry name" value="GLHYDRLASE29"/>
</dbReference>
<name>A0ABR1KA31_9PEZI</name>
<evidence type="ECO:0000313" key="8">
    <source>
        <dbReference type="EMBL" id="KAK7509174.1"/>
    </source>
</evidence>
<protein>
    <recommendedName>
        <fullName evidence="3">alpha-L-fucosidase</fullName>
        <ecNumber evidence="3">3.2.1.51</ecNumber>
    </recommendedName>
</protein>
<dbReference type="SMART" id="SM00812">
    <property type="entry name" value="Alpha_L_fucos"/>
    <property type="match status" value="1"/>
</dbReference>
<reference evidence="8 9" key="1">
    <citation type="submission" date="2024-04" db="EMBL/GenBank/DDBJ databases">
        <title>Phyllosticta paracitricarpa is synonymous to the EU quarantine fungus P. citricarpa based on phylogenomic analyses.</title>
        <authorList>
            <consortium name="Lawrence Berkeley National Laboratory"/>
            <person name="Van Ingen-Buijs V.A."/>
            <person name="Van Westerhoven A.C."/>
            <person name="Haridas S."/>
            <person name="Skiadas P."/>
            <person name="Martin F."/>
            <person name="Groenewald J.Z."/>
            <person name="Crous P.W."/>
            <person name="Seidl M.F."/>
        </authorList>
    </citation>
    <scope>NUCLEOTIDE SEQUENCE [LARGE SCALE GENOMIC DNA]</scope>
    <source>
        <strain evidence="8 9">CBS 123371</strain>
    </source>
</reference>